<keyword evidence="1" id="KW-0732">Signal</keyword>
<feature type="chain" id="PRO_5039047780" description="Iron complex transport system substrate-binding protein" evidence="1">
    <location>
        <begin position="19"/>
        <end position="90"/>
    </location>
</feature>
<gene>
    <name evidence="2" type="ORF">SAMN05192532_103319</name>
</gene>
<dbReference type="InterPro" id="IPR047808">
    <property type="entry name" value="CueP-like"/>
</dbReference>
<reference evidence="2 3" key="1">
    <citation type="submission" date="2016-10" db="EMBL/GenBank/DDBJ databases">
        <authorList>
            <person name="de Groot N.N."/>
        </authorList>
    </citation>
    <scope>NUCLEOTIDE SEQUENCE [LARGE SCALE GENOMIC DNA]</scope>
    <source>
        <strain evidence="2 3">DSM 23995</strain>
    </source>
</reference>
<sequence>MKKRLAALLIGLVFASLAACSNDDGQAGEELADDIKNIVNDYSTGEAQTASASITSHELIIQSSEGEATYDLPEDEFFVSIAPYEKETHT</sequence>
<evidence type="ECO:0000313" key="3">
    <source>
        <dbReference type="Proteomes" id="UP000199516"/>
    </source>
</evidence>
<proteinExistence type="predicted"/>
<dbReference type="STRING" id="930128.SAMN05192532_103319"/>
<evidence type="ECO:0000313" key="2">
    <source>
        <dbReference type="EMBL" id="SFE74027.1"/>
    </source>
</evidence>
<keyword evidence="3" id="KW-1185">Reference proteome</keyword>
<dbReference type="Proteomes" id="UP000199516">
    <property type="component" value="Unassembled WGS sequence"/>
</dbReference>
<organism evidence="2 3">
    <name type="scientific">Alteribacillus iranensis</name>
    <dbReference type="NCBI Taxonomy" id="930128"/>
    <lineage>
        <taxon>Bacteria</taxon>
        <taxon>Bacillati</taxon>
        <taxon>Bacillota</taxon>
        <taxon>Bacilli</taxon>
        <taxon>Bacillales</taxon>
        <taxon>Bacillaceae</taxon>
        <taxon>Alteribacillus</taxon>
    </lineage>
</organism>
<dbReference type="PROSITE" id="PS51257">
    <property type="entry name" value="PROKAR_LIPOPROTEIN"/>
    <property type="match status" value="1"/>
</dbReference>
<accession>A0A1I2D0D7</accession>
<evidence type="ECO:0000256" key="1">
    <source>
        <dbReference type="SAM" id="SignalP"/>
    </source>
</evidence>
<dbReference type="EMBL" id="FONT01000003">
    <property type="protein sequence ID" value="SFE74027.1"/>
    <property type="molecule type" value="Genomic_DNA"/>
</dbReference>
<protein>
    <recommendedName>
        <fullName evidence="4">Iron complex transport system substrate-binding protein</fullName>
    </recommendedName>
</protein>
<name>A0A1I2D0D7_9BACI</name>
<dbReference type="Gene3D" id="2.60.40.3700">
    <property type="match status" value="1"/>
</dbReference>
<evidence type="ECO:0008006" key="4">
    <source>
        <dbReference type="Google" id="ProtNLM"/>
    </source>
</evidence>
<dbReference type="AlphaFoldDB" id="A0A1I2D0D7"/>
<dbReference type="Pfam" id="PF21172">
    <property type="entry name" value="CueP"/>
    <property type="match status" value="1"/>
</dbReference>
<feature type="signal peptide" evidence="1">
    <location>
        <begin position="1"/>
        <end position="18"/>
    </location>
</feature>